<evidence type="ECO:0000313" key="2">
    <source>
        <dbReference type="Proteomes" id="UP001254608"/>
    </source>
</evidence>
<dbReference type="RefSeq" id="WP_311365687.1">
    <property type="nucleotide sequence ID" value="NZ_JAVRIC010000019.1"/>
</dbReference>
<dbReference type="Proteomes" id="UP001254608">
    <property type="component" value="Unassembled WGS sequence"/>
</dbReference>
<keyword evidence="2" id="KW-1185">Reference proteome</keyword>
<name>A0ABU2WK81_9GAMM</name>
<accession>A0ABU2WK81</accession>
<gene>
    <name evidence="1" type="ORF">RM530_13065</name>
</gene>
<comment type="caution">
    <text evidence="1">The sequence shown here is derived from an EMBL/GenBank/DDBJ whole genome shotgun (WGS) entry which is preliminary data.</text>
</comment>
<evidence type="ECO:0000313" key="1">
    <source>
        <dbReference type="EMBL" id="MDT0498287.1"/>
    </source>
</evidence>
<reference evidence="1 2" key="1">
    <citation type="submission" date="2023-09" db="EMBL/GenBank/DDBJ databases">
        <authorList>
            <person name="Rey-Velasco X."/>
        </authorList>
    </citation>
    <scope>NUCLEOTIDE SEQUENCE [LARGE SCALE GENOMIC DNA]</scope>
    <source>
        <strain evidence="1 2">W345</strain>
    </source>
</reference>
<protein>
    <submittedName>
        <fullName evidence="1">Uncharacterized protein</fullName>
    </submittedName>
</protein>
<organism evidence="1 2">
    <name type="scientific">Banduia mediterranea</name>
    <dbReference type="NCBI Taxonomy" id="3075609"/>
    <lineage>
        <taxon>Bacteria</taxon>
        <taxon>Pseudomonadati</taxon>
        <taxon>Pseudomonadota</taxon>
        <taxon>Gammaproteobacteria</taxon>
        <taxon>Nevskiales</taxon>
        <taxon>Algiphilaceae</taxon>
        <taxon>Banduia</taxon>
    </lineage>
</organism>
<proteinExistence type="predicted"/>
<sequence>MNFGDFDMHISGTAVDPDAVAQQAGDEAPMSGSAARVGLFGAAAEIWLPGGFQAASRQRIAKCKAGPMPALFLSALVRPPYTAH</sequence>
<dbReference type="EMBL" id="JAVRIC010000019">
    <property type="protein sequence ID" value="MDT0498287.1"/>
    <property type="molecule type" value="Genomic_DNA"/>
</dbReference>